<dbReference type="Proteomes" id="UP001055072">
    <property type="component" value="Unassembled WGS sequence"/>
</dbReference>
<dbReference type="EMBL" id="MU274908">
    <property type="protein sequence ID" value="KAI0090115.1"/>
    <property type="molecule type" value="Genomic_DNA"/>
</dbReference>
<protein>
    <submittedName>
        <fullName evidence="1">Ribosomal protein S5 domain 2-type protein</fullName>
    </submittedName>
</protein>
<keyword evidence="1" id="KW-0689">Ribosomal protein</keyword>
<proteinExistence type="predicted"/>
<gene>
    <name evidence="1" type="ORF">BDY19DRAFT_888070</name>
</gene>
<evidence type="ECO:0000313" key="2">
    <source>
        <dbReference type="Proteomes" id="UP001055072"/>
    </source>
</evidence>
<comment type="caution">
    <text evidence="1">The sequence shown here is derived from an EMBL/GenBank/DDBJ whole genome shotgun (WGS) entry which is preliminary data.</text>
</comment>
<name>A0ACB8U821_9APHY</name>
<sequence>MIRDDGRSVEELRPITLVYERLDRVDGSARFGFGQTQAVASVSGPIEVRANLESPSQATLDIHIRPLASVPGTDSRAFATILKTVLSPSLYLSHHPRTLVQLVGQALCGSESGSGSGTVGRGWNSAIMASLINACSAAFINAGSMPMRGVVCAVSIGRLPGEDDDATILVLDPSETELSKLRGGGCFAFLFSFSTSPSQAEDDIPGVSLLWRNYAASDGTFDEAEFARAQSLACQGATEIWKTMKKSLEGNIDGLLNKTQTAKPPPGVPIHVDEDDDEKMEI</sequence>
<reference evidence="1" key="1">
    <citation type="journal article" date="2021" name="Environ. Microbiol.">
        <title>Gene family expansions and transcriptome signatures uncover fungal adaptations to wood decay.</title>
        <authorList>
            <person name="Hage H."/>
            <person name="Miyauchi S."/>
            <person name="Viragh M."/>
            <person name="Drula E."/>
            <person name="Min B."/>
            <person name="Chaduli D."/>
            <person name="Navarro D."/>
            <person name="Favel A."/>
            <person name="Norest M."/>
            <person name="Lesage-Meessen L."/>
            <person name="Balint B."/>
            <person name="Merenyi Z."/>
            <person name="de Eugenio L."/>
            <person name="Morin E."/>
            <person name="Martinez A.T."/>
            <person name="Baldrian P."/>
            <person name="Stursova M."/>
            <person name="Martinez M.J."/>
            <person name="Novotny C."/>
            <person name="Magnuson J.K."/>
            <person name="Spatafora J.W."/>
            <person name="Maurice S."/>
            <person name="Pangilinan J."/>
            <person name="Andreopoulos W."/>
            <person name="LaButti K."/>
            <person name="Hundley H."/>
            <person name="Na H."/>
            <person name="Kuo A."/>
            <person name="Barry K."/>
            <person name="Lipzen A."/>
            <person name="Henrissat B."/>
            <person name="Riley R."/>
            <person name="Ahrendt S."/>
            <person name="Nagy L.G."/>
            <person name="Grigoriev I.V."/>
            <person name="Martin F."/>
            <person name="Rosso M.N."/>
        </authorList>
    </citation>
    <scope>NUCLEOTIDE SEQUENCE</scope>
    <source>
        <strain evidence="1">CBS 384.51</strain>
    </source>
</reference>
<organism evidence="1 2">
    <name type="scientific">Irpex rosettiformis</name>
    <dbReference type="NCBI Taxonomy" id="378272"/>
    <lineage>
        <taxon>Eukaryota</taxon>
        <taxon>Fungi</taxon>
        <taxon>Dikarya</taxon>
        <taxon>Basidiomycota</taxon>
        <taxon>Agaricomycotina</taxon>
        <taxon>Agaricomycetes</taxon>
        <taxon>Polyporales</taxon>
        <taxon>Irpicaceae</taxon>
        <taxon>Irpex</taxon>
    </lineage>
</organism>
<evidence type="ECO:0000313" key="1">
    <source>
        <dbReference type="EMBL" id="KAI0090115.1"/>
    </source>
</evidence>
<keyword evidence="2" id="KW-1185">Reference proteome</keyword>
<keyword evidence="1" id="KW-0687">Ribonucleoprotein</keyword>
<accession>A0ACB8U821</accession>